<evidence type="ECO:0000256" key="1">
    <source>
        <dbReference type="ARBA" id="ARBA00004651"/>
    </source>
</evidence>
<evidence type="ECO:0000256" key="5">
    <source>
        <dbReference type="ARBA" id="ARBA00022692"/>
    </source>
</evidence>
<evidence type="ECO:0000313" key="12">
    <source>
        <dbReference type="Proteomes" id="UP000502996"/>
    </source>
</evidence>
<comment type="subcellular location">
    <subcellularLocation>
        <location evidence="1">Cell membrane</location>
        <topology evidence="1">Multi-pass membrane protein</topology>
    </subcellularLocation>
</comment>
<organism evidence="11 12">
    <name type="scientific">Nocardioides anomalus</name>
    <dbReference type="NCBI Taxonomy" id="2712223"/>
    <lineage>
        <taxon>Bacteria</taxon>
        <taxon>Bacillati</taxon>
        <taxon>Actinomycetota</taxon>
        <taxon>Actinomycetes</taxon>
        <taxon>Propionibacteriales</taxon>
        <taxon>Nocardioidaceae</taxon>
        <taxon>Nocardioides</taxon>
    </lineage>
</organism>
<feature type="transmembrane region" description="Helical" evidence="9">
    <location>
        <begin position="37"/>
        <end position="56"/>
    </location>
</feature>
<evidence type="ECO:0000256" key="2">
    <source>
        <dbReference type="ARBA" id="ARBA00022448"/>
    </source>
</evidence>
<evidence type="ECO:0000256" key="8">
    <source>
        <dbReference type="ARBA" id="ARBA00023136"/>
    </source>
</evidence>
<keyword evidence="8 9" id="KW-0472">Membrane</keyword>
<evidence type="ECO:0000259" key="10">
    <source>
        <dbReference type="PROSITE" id="PS51202"/>
    </source>
</evidence>
<sequence length="496" mass="52495">MSIDVHQLDVFVLWGSAVIFVAILAVRVSSRTRLPSLLLYLLMGVAIGEAGLGIGFEDAELAHSLGFAALIVILAEGGLTTTWRDLRPSMKLGLSLATVGVVVSVAIVAVAGHYLLGLRWELAVLLGAVTSPTDAAAVFSVLRVVPLPKRLTGALEAESGLNDAPTIVLVTIISTGALAEHGLPYNVGLVLYELLAGLLLGLAVGFAGAWVMRRAALPSSGLYPLAVMALCFLSYGVAAGVHASGFAAVYVAALVLGNSELPHRAATRSFGEGLAWLAQIGLFVMLGLLLSPGRIELSTVGYAVVAGLVLTFLARPVSVAVSAVVQPMPWRELSFISWAGLRGAVPIVLTTIPLAEGVDGSERLFDIVFVMVVIYTLLTGPTLPAVARTLRVARRSEPRGLDIEAAPLERVAADLLQVSISPVSKMHGVEVGELRLPRGASISMIVRDDETLVPERRTVLRHGDDLLVVTPRRLRDKTEERLRQVSARGRLAQWLG</sequence>
<feature type="transmembrane region" description="Helical" evidence="9">
    <location>
        <begin position="189"/>
        <end position="211"/>
    </location>
</feature>
<dbReference type="Proteomes" id="UP000502996">
    <property type="component" value="Chromosome"/>
</dbReference>
<name>A0A6G6WIN5_9ACTN</name>
<reference evidence="11 12" key="1">
    <citation type="submission" date="2020-02" db="EMBL/GenBank/DDBJ databases">
        <title>Full genome sequence of Nocardioides sp. R-3366.</title>
        <authorList>
            <person name="Im W.-T."/>
        </authorList>
    </citation>
    <scope>NUCLEOTIDE SEQUENCE [LARGE SCALE GENOMIC DNA]</scope>
    <source>
        <strain evidence="11 12">R-3366</strain>
    </source>
</reference>
<dbReference type="Pfam" id="PF00999">
    <property type="entry name" value="Na_H_Exchanger"/>
    <property type="match status" value="1"/>
</dbReference>
<dbReference type="Gene3D" id="3.30.70.1450">
    <property type="entry name" value="Regulator of K+ conductance, C-terminal domain"/>
    <property type="match status" value="1"/>
</dbReference>
<keyword evidence="7" id="KW-0406">Ion transport</keyword>
<dbReference type="KEGG" id="nano:G5V58_21230"/>
<feature type="domain" description="RCK C-terminal" evidence="10">
    <location>
        <begin position="403"/>
        <end position="485"/>
    </location>
</feature>
<dbReference type="SUPFAM" id="SSF116726">
    <property type="entry name" value="TrkA C-terminal domain-like"/>
    <property type="match status" value="1"/>
</dbReference>
<evidence type="ECO:0000313" key="11">
    <source>
        <dbReference type="EMBL" id="QIG44955.1"/>
    </source>
</evidence>
<evidence type="ECO:0000256" key="7">
    <source>
        <dbReference type="ARBA" id="ARBA00023065"/>
    </source>
</evidence>
<dbReference type="InterPro" id="IPR006153">
    <property type="entry name" value="Cation/H_exchanger_TM"/>
</dbReference>
<dbReference type="PANTHER" id="PTHR32507">
    <property type="entry name" value="NA(+)/H(+) ANTIPORTER 1"/>
    <property type="match status" value="1"/>
</dbReference>
<keyword evidence="5 9" id="KW-0812">Transmembrane</keyword>
<feature type="transmembrane region" description="Helical" evidence="9">
    <location>
        <begin position="367"/>
        <end position="387"/>
    </location>
</feature>
<dbReference type="GO" id="GO:0015297">
    <property type="term" value="F:antiporter activity"/>
    <property type="evidence" value="ECO:0007669"/>
    <property type="project" value="UniProtKB-KW"/>
</dbReference>
<dbReference type="GO" id="GO:1902600">
    <property type="term" value="P:proton transmembrane transport"/>
    <property type="evidence" value="ECO:0007669"/>
    <property type="project" value="InterPro"/>
</dbReference>
<evidence type="ECO:0000256" key="3">
    <source>
        <dbReference type="ARBA" id="ARBA00022449"/>
    </source>
</evidence>
<keyword evidence="4" id="KW-1003">Cell membrane</keyword>
<gene>
    <name evidence="11" type="ORF">G5V58_21230</name>
</gene>
<feature type="transmembrane region" description="Helical" evidence="9">
    <location>
        <begin position="92"/>
        <end position="116"/>
    </location>
</feature>
<keyword evidence="12" id="KW-1185">Reference proteome</keyword>
<dbReference type="GO" id="GO:0005886">
    <property type="term" value="C:plasma membrane"/>
    <property type="evidence" value="ECO:0007669"/>
    <property type="project" value="UniProtKB-SubCell"/>
</dbReference>
<dbReference type="GO" id="GO:0006813">
    <property type="term" value="P:potassium ion transport"/>
    <property type="evidence" value="ECO:0007669"/>
    <property type="project" value="InterPro"/>
</dbReference>
<dbReference type="AlphaFoldDB" id="A0A6G6WIN5"/>
<keyword evidence="3" id="KW-0050">Antiport</keyword>
<protein>
    <submittedName>
        <fullName evidence="11">Potassium/proton antiporter</fullName>
    </submittedName>
</protein>
<evidence type="ECO:0000256" key="9">
    <source>
        <dbReference type="SAM" id="Phobius"/>
    </source>
</evidence>
<dbReference type="InterPro" id="IPR036721">
    <property type="entry name" value="RCK_C_sf"/>
</dbReference>
<feature type="transmembrane region" description="Helical" evidence="9">
    <location>
        <begin position="122"/>
        <end position="145"/>
    </location>
</feature>
<accession>A0A6G6WIN5</accession>
<dbReference type="EMBL" id="CP049257">
    <property type="protein sequence ID" value="QIG44955.1"/>
    <property type="molecule type" value="Genomic_DNA"/>
</dbReference>
<evidence type="ECO:0000256" key="4">
    <source>
        <dbReference type="ARBA" id="ARBA00022475"/>
    </source>
</evidence>
<feature type="transmembrane region" description="Helical" evidence="9">
    <location>
        <begin position="223"/>
        <end position="253"/>
    </location>
</feature>
<keyword evidence="6 9" id="KW-1133">Transmembrane helix</keyword>
<dbReference type="InterPro" id="IPR038770">
    <property type="entry name" value="Na+/solute_symporter_sf"/>
</dbReference>
<proteinExistence type="predicted"/>
<dbReference type="NCBIfam" id="NF003715">
    <property type="entry name" value="PRK05326.1-2"/>
    <property type="match status" value="1"/>
</dbReference>
<evidence type="ECO:0000256" key="6">
    <source>
        <dbReference type="ARBA" id="ARBA00022989"/>
    </source>
</evidence>
<dbReference type="Gene3D" id="1.20.1530.20">
    <property type="match status" value="1"/>
</dbReference>
<dbReference type="PROSITE" id="PS51202">
    <property type="entry name" value="RCK_C"/>
    <property type="match status" value="1"/>
</dbReference>
<keyword evidence="2" id="KW-0813">Transport</keyword>
<feature type="transmembrane region" description="Helical" evidence="9">
    <location>
        <begin position="62"/>
        <end position="80"/>
    </location>
</feature>
<dbReference type="InterPro" id="IPR006037">
    <property type="entry name" value="RCK_C"/>
</dbReference>
<feature type="transmembrane region" description="Helical" evidence="9">
    <location>
        <begin position="273"/>
        <end position="290"/>
    </location>
</feature>
<dbReference type="RefSeq" id="WP_165237034.1">
    <property type="nucleotide sequence ID" value="NZ_CP049257.1"/>
</dbReference>
<feature type="transmembrane region" description="Helical" evidence="9">
    <location>
        <begin position="12"/>
        <end position="30"/>
    </location>
</feature>
<feature type="transmembrane region" description="Helical" evidence="9">
    <location>
        <begin position="302"/>
        <end position="323"/>
    </location>
</feature>
<dbReference type="PANTHER" id="PTHR32507:SF7">
    <property type="entry name" value="K(+)_H(+) ANTIPORTER NHAP2"/>
    <property type="match status" value="1"/>
</dbReference>
<feature type="transmembrane region" description="Helical" evidence="9">
    <location>
        <begin position="335"/>
        <end position="355"/>
    </location>
</feature>
<dbReference type="Pfam" id="PF02080">
    <property type="entry name" value="TrkA_C"/>
    <property type="match status" value="1"/>
</dbReference>
<dbReference type="NCBIfam" id="NF003716">
    <property type="entry name" value="PRK05326.1-3"/>
    <property type="match status" value="1"/>
</dbReference>
<dbReference type="GO" id="GO:0008324">
    <property type="term" value="F:monoatomic cation transmembrane transporter activity"/>
    <property type="evidence" value="ECO:0007669"/>
    <property type="project" value="InterPro"/>
</dbReference>